<dbReference type="RefSeq" id="WP_039748522.1">
    <property type="nucleotide sequence ID" value="NZ_JTCM02000002.1"/>
</dbReference>
<reference evidence="1 2" key="1">
    <citation type="journal article" date="2015" name="Genome Announc.">
        <title>Draft Genome Sequence of Cyanobacterium Hassallia byssoidea Strain VB512170, Isolated from Monuments in India.</title>
        <authorList>
            <person name="Singh D."/>
            <person name="Chandrababunaidu M.M."/>
            <person name="Panda A."/>
            <person name="Sen D."/>
            <person name="Bhattacharyya S."/>
            <person name="Adhikary S.P."/>
            <person name="Tripathy S."/>
        </authorList>
    </citation>
    <scope>NUCLEOTIDE SEQUENCE [LARGE SCALE GENOMIC DNA]</scope>
    <source>
        <strain evidence="1 2">VB512170</strain>
    </source>
</reference>
<name>A0A846H4B1_9CYAN</name>
<accession>A0A846H4B1</accession>
<evidence type="ECO:0000313" key="2">
    <source>
        <dbReference type="Proteomes" id="UP000031549"/>
    </source>
</evidence>
<comment type="caution">
    <text evidence="1">The sequence shown here is derived from an EMBL/GenBank/DDBJ whole genome shotgun (WGS) entry which is preliminary data.</text>
</comment>
<sequence length="148" mass="17253">MMITPQQESEPVNPLARFVTPEAIALLLNIKVEQIKDIRLWRYVILVIAQGKTRFVSYADLPPIIEAEPPKTQDFLCWRKRWKKSESKKAPDFWFKFYQQKFMEAVCVAQLHTWGQLIGLIKSALSQTDIESLRSDYLQVKQTLVLVS</sequence>
<keyword evidence="2" id="KW-1185">Reference proteome</keyword>
<gene>
    <name evidence="1" type="ORF">PI95_002090</name>
</gene>
<organism evidence="1 2">
    <name type="scientific">Hassallia byssoidea VB512170</name>
    <dbReference type="NCBI Taxonomy" id="1304833"/>
    <lineage>
        <taxon>Bacteria</taxon>
        <taxon>Bacillati</taxon>
        <taxon>Cyanobacteriota</taxon>
        <taxon>Cyanophyceae</taxon>
        <taxon>Nostocales</taxon>
        <taxon>Tolypothrichaceae</taxon>
        <taxon>Hassallia</taxon>
    </lineage>
</organism>
<protein>
    <submittedName>
        <fullName evidence="1">Uncharacterized protein</fullName>
    </submittedName>
</protein>
<evidence type="ECO:0000313" key="1">
    <source>
        <dbReference type="EMBL" id="NEU71401.1"/>
    </source>
</evidence>
<dbReference type="AlphaFoldDB" id="A0A846H4B1"/>
<proteinExistence type="predicted"/>
<dbReference type="EMBL" id="JTCM02000002">
    <property type="protein sequence ID" value="NEU71401.1"/>
    <property type="molecule type" value="Genomic_DNA"/>
</dbReference>
<dbReference type="Proteomes" id="UP000031549">
    <property type="component" value="Unassembled WGS sequence"/>
</dbReference>